<dbReference type="AlphaFoldDB" id="A0A9K3E7V3"/>
<evidence type="ECO:0000313" key="1">
    <source>
        <dbReference type="EMBL" id="KAF5768571.1"/>
    </source>
</evidence>
<protein>
    <submittedName>
        <fullName evidence="1">Uncharacterized protein</fullName>
    </submittedName>
</protein>
<gene>
    <name evidence="1" type="ORF">HanXRQr2_Chr14g0637941</name>
</gene>
<sequence>MSDLNSIRWRIKLRTRRKKNRVKRTNNEEVMTVSVKRGRAGNLQHSNTNILFVLGRRAARRCVCLAKNVRLLRFVSGTRLNAF</sequence>
<dbReference type="EMBL" id="MNCJ02000329">
    <property type="protein sequence ID" value="KAF5768571.1"/>
    <property type="molecule type" value="Genomic_DNA"/>
</dbReference>
<comment type="caution">
    <text evidence="1">The sequence shown here is derived from an EMBL/GenBank/DDBJ whole genome shotgun (WGS) entry which is preliminary data.</text>
</comment>
<evidence type="ECO:0000313" key="2">
    <source>
        <dbReference type="Proteomes" id="UP000215914"/>
    </source>
</evidence>
<dbReference type="Gramene" id="mRNA:HanXRQr2_Chr14g0637941">
    <property type="protein sequence ID" value="CDS:HanXRQr2_Chr14g0637941.1"/>
    <property type="gene ID" value="HanXRQr2_Chr14g0637941"/>
</dbReference>
<dbReference type="Proteomes" id="UP000215914">
    <property type="component" value="Unassembled WGS sequence"/>
</dbReference>
<keyword evidence="2" id="KW-1185">Reference proteome</keyword>
<name>A0A9K3E7V3_HELAN</name>
<reference evidence="1" key="1">
    <citation type="journal article" date="2017" name="Nature">
        <title>The sunflower genome provides insights into oil metabolism, flowering and Asterid evolution.</title>
        <authorList>
            <person name="Badouin H."/>
            <person name="Gouzy J."/>
            <person name="Grassa C.J."/>
            <person name="Murat F."/>
            <person name="Staton S.E."/>
            <person name="Cottret L."/>
            <person name="Lelandais-Briere C."/>
            <person name="Owens G.L."/>
            <person name="Carrere S."/>
            <person name="Mayjonade B."/>
            <person name="Legrand L."/>
            <person name="Gill N."/>
            <person name="Kane N.C."/>
            <person name="Bowers J.E."/>
            <person name="Hubner S."/>
            <person name="Bellec A."/>
            <person name="Berard A."/>
            <person name="Berges H."/>
            <person name="Blanchet N."/>
            <person name="Boniface M.C."/>
            <person name="Brunel D."/>
            <person name="Catrice O."/>
            <person name="Chaidir N."/>
            <person name="Claudel C."/>
            <person name="Donnadieu C."/>
            <person name="Faraut T."/>
            <person name="Fievet G."/>
            <person name="Helmstetter N."/>
            <person name="King M."/>
            <person name="Knapp S.J."/>
            <person name="Lai Z."/>
            <person name="Le Paslier M.C."/>
            <person name="Lippi Y."/>
            <person name="Lorenzon L."/>
            <person name="Mandel J.R."/>
            <person name="Marage G."/>
            <person name="Marchand G."/>
            <person name="Marquand E."/>
            <person name="Bret-Mestries E."/>
            <person name="Morien E."/>
            <person name="Nambeesan S."/>
            <person name="Nguyen T."/>
            <person name="Pegot-Espagnet P."/>
            <person name="Pouilly N."/>
            <person name="Raftis F."/>
            <person name="Sallet E."/>
            <person name="Schiex T."/>
            <person name="Thomas J."/>
            <person name="Vandecasteele C."/>
            <person name="Vares D."/>
            <person name="Vear F."/>
            <person name="Vautrin S."/>
            <person name="Crespi M."/>
            <person name="Mangin B."/>
            <person name="Burke J.M."/>
            <person name="Salse J."/>
            <person name="Munos S."/>
            <person name="Vincourt P."/>
            <person name="Rieseberg L.H."/>
            <person name="Langlade N.B."/>
        </authorList>
    </citation>
    <scope>NUCLEOTIDE SEQUENCE</scope>
    <source>
        <tissue evidence="1">Leaves</tissue>
    </source>
</reference>
<organism evidence="1 2">
    <name type="scientific">Helianthus annuus</name>
    <name type="common">Common sunflower</name>
    <dbReference type="NCBI Taxonomy" id="4232"/>
    <lineage>
        <taxon>Eukaryota</taxon>
        <taxon>Viridiplantae</taxon>
        <taxon>Streptophyta</taxon>
        <taxon>Embryophyta</taxon>
        <taxon>Tracheophyta</taxon>
        <taxon>Spermatophyta</taxon>
        <taxon>Magnoliopsida</taxon>
        <taxon>eudicotyledons</taxon>
        <taxon>Gunneridae</taxon>
        <taxon>Pentapetalae</taxon>
        <taxon>asterids</taxon>
        <taxon>campanulids</taxon>
        <taxon>Asterales</taxon>
        <taxon>Asteraceae</taxon>
        <taxon>Asteroideae</taxon>
        <taxon>Heliantheae alliance</taxon>
        <taxon>Heliantheae</taxon>
        <taxon>Helianthus</taxon>
    </lineage>
</organism>
<reference evidence="1" key="2">
    <citation type="submission" date="2020-06" db="EMBL/GenBank/DDBJ databases">
        <title>Helianthus annuus Genome sequencing and assembly Release 2.</title>
        <authorList>
            <person name="Gouzy J."/>
            <person name="Langlade N."/>
            <person name="Munos S."/>
        </authorList>
    </citation>
    <scope>NUCLEOTIDE SEQUENCE</scope>
    <source>
        <tissue evidence="1">Leaves</tissue>
    </source>
</reference>
<proteinExistence type="predicted"/>
<accession>A0A9K3E7V3</accession>